<protein>
    <submittedName>
        <fullName evidence="2">DUF2785 domain-containing protein</fullName>
    </submittedName>
</protein>
<dbReference type="Pfam" id="PF10978">
    <property type="entry name" value="DUF2785"/>
    <property type="match status" value="1"/>
</dbReference>
<comment type="caution">
    <text evidence="2">The sequence shown here is derived from an EMBL/GenBank/DDBJ whole genome shotgun (WGS) entry which is preliminary data.</text>
</comment>
<evidence type="ECO:0000256" key="1">
    <source>
        <dbReference type="SAM" id="SignalP"/>
    </source>
</evidence>
<keyword evidence="1" id="KW-0732">Signal</keyword>
<reference evidence="2 3" key="1">
    <citation type="submission" date="2020-09" db="EMBL/GenBank/DDBJ databases">
        <title>Pseudoxanthomonas sp. CAU 1598 isolated from sand of Yaerae Beach.</title>
        <authorList>
            <person name="Kim W."/>
        </authorList>
    </citation>
    <scope>NUCLEOTIDE SEQUENCE [LARGE SCALE GENOMIC DNA]</scope>
    <source>
        <strain evidence="2 3">CAU 1598</strain>
    </source>
</reference>
<evidence type="ECO:0000313" key="2">
    <source>
        <dbReference type="EMBL" id="MBD8526790.1"/>
    </source>
</evidence>
<dbReference type="InterPro" id="IPR021247">
    <property type="entry name" value="DUF2785"/>
</dbReference>
<dbReference type="RefSeq" id="WP_192030210.1">
    <property type="nucleotide sequence ID" value="NZ_JACYTR010000031.1"/>
</dbReference>
<feature type="chain" id="PRO_5043520577" evidence="1">
    <location>
        <begin position="25"/>
        <end position="302"/>
    </location>
</feature>
<evidence type="ECO:0000313" key="3">
    <source>
        <dbReference type="Proteomes" id="UP000613768"/>
    </source>
</evidence>
<proteinExistence type="predicted"/>
<gene>
    <name evidence="2" type="ORF">IFO71_13695</name>
</gene>
<feature type="signal peptide" evidence="1">
    <location>
        <begin position="1"/>
        <end position="24"/>
    </location>
</feature>
<keyword evidence="3" id="KW-1185">Reference proteome</keyword>
<accession>A0AAW3ZMS3</accession>
<organism evidence="2 3">
    <name type="scientific">Pseudomarimonas arenosa</name>
    <dbReference type="NCBI Taxonomy" id="2774145"/>
    <lineage>
        <taxon>Bacteria</taxon>
        <taxon>Pseudomonadati</taxon>
        <taxon>Pseudomonadota</taxon>
        <taxon>Gammaproteobacteria</taxon>
        <taxon>Lysobacterales</taxon>
        <taxon>Lysobacteraceae</taxon>
        <taxon>Pseudomarimonas</taxon>
    </lineage>
</organism>
<dbReference type="EMBL" id="JACYTR010000031">
    <property type="protein sequence ID" value="MBD8526790.1"/>
    <property type="molecule type" value="Genomic_DNA"/>
</dbReference>
<dbReference type="AlphaFoldDB" id="A0AAW3ZMS3"/>
<sequence length="302" mass="33706">MSIGCSGRLALLLGLVFALHGVQASDCRYPADWPTSLSTELARKEGAVESIIVDQMLACFDHPDPSIRDQWVYESLSQLLRARRIASVDIERAIAHLQPVLTRATDEAGYAQPFAALLLSELVRADRLDPDLDPRRLAGLAQDASRYLQGVRDYRAFDQQQGWRHGIAHGADLLLQLGVHPAVDADLQHALLQALGSQVRNREIAYAYGEPERLARVAFFLHQRNEIDDTQWRLWLQTIGEPAPMKRWSDAFQQESTLRLRHNVMGFFHALGFAARQAEGDRAAGLHALCDAQLARIMSGAE</sequence>
<name>A0AAW3ZMS3_9GAMM</name>
<dbReference type="Proteomes" id="UP000613768">
    <property type="component" value="Unassembled WGS sequence"/>
</dbReference>